<organism evidence="2 3">
    <name type="scientific">Agathobacter rectalis</name>
    <dbReference type="NCBI Taxonomy" id="39491"/>
    <lineage>
        <taxon>Bacteria</taxon>
        <taxon>Bacillati</taxon>
        <taxon>Bacillota</taxon>
        <taxon>Clostridia</taxon>
        <taxon>Lachnospirales</taxon>
        <taxon>Lachnospiraceae</taxon>
        <taxon>Agathobacter</taxon>
    </lineage>
</organism>
<evidence type="ECO:0000313" key="2">
    <source>
        <dbReference type="EMBL" id="RGM49575.1"/>
    </source>
</evidence>
<evidence type="ECO:0000313" key="3">
    <source>
        <dbReference type="Proteomes" id="UP000260717"/>
    </source>
</evidence>
<keyword evidence="1" id="KW-0472">Membrane</keyword>
<dbReference type="AlphaFoldDB" id="A0A3E4X527"/>
<dbReference type="EMBL" id="QSTI01000010">
    <property type="protein sequence ID" value="RGM49575.1"/>
    <property type="molecule type" value="Genomic_DNA"/>
</dbReference>
<accession>A0A3E4X527</accession>
<keyword evidence="1" id="KW-1133">Transmembrane helix</keyword>
<feature type="transmembrane region" description="Helical" evidence="1">
    <location>
        <begin position="35"/>
        <end position="59"/>
    </location>
</feature>
<keyword evidence="1" id="KW-0812">Transmembrane</keyword>
<proteinExistence type="predicted"/>
<protein>
    <submittedName>
        <fullName evidence="2">Uncharacterized protein</fullName>
    </submittedName>
</protein>
<comment type="caution">
    <text evidence="2">The sequence shown here is derived from an EMBL/GenBank/DDBJ whole genome shotgun (WGS) entry which is preliminary data.</text>
</comment>
<name>A0A3E4X527_9FIRM</name>
<evidence type="ECO:0000256" key="1">
    <source>
        <dbReference type="SAM" id="Phobius"/>
    </source>
</evidence>
<sequence length="73" mass="8804">MGFLYSLYRLAHRLYPILLAADKYFTKSLLYKVSIINFFIKFIKSFVLVLFELFFSVIISSGLKRWFYEENTE</sequence>
<reference evidence="2 3" key="1">
    <citation type="submission" date="2018-08" db="EMBL/GenBank/DDBJ databases">
        <title>A genome reference for cultivated species of the human gut microbiota.</title>
        <authorList>
            <person name="Zou Y."/>
            <person name="Xue W."/>
            <person name="Luo G."/>
        </authorList>
    </citation>
    <scope>NUCLEOTIDE SEQUENCE [LARGE SCALE GENOMIC DNA]</scope>
    <source>
        <strain evidence="2 3">OM08-12AT</strain>
    </source>
</reference>
<gene>
    <name evidence="2" type="ORF">DXC13_08055</name>
</gene>
<dbReference type="Proteomes" id="UP000260717">
    <property type="component" value="Unassembled WGS sequence"/>
</dbReference>